<dbReference type="InterPro" id="IPR037185">
    <property type="entry name" value="EmrE-like"/>
</dbReference>
<evidence type="ECO:0000256" key="2">
    <source>
        <dbReference type="ARBA" id="ARBA00022692"/>
    </source>
</evidence>
<feature type="transmembrane region" description="Helical" evidence="6">
    <location>
        <begin position="218"/>
        <end position="241"/>
    </location>
</feature>
<dbReference type="Gene3D" id="1.10.3730.20">
    <property type="match status" value="1"/>
</dbReference>
<evidence type="ECO:0000256" key="5">
    <source>
        <dbReference type="SAM" id="MobiDB-lite"/>
    </source>
</evidence>
<evidence type="ECO:0000313" key="9">
    <source>
        <dbReference type="Proteomes" id="UP001295684"/>
    </source>
</evidence>
<feature type="transmembrane region" description="Helical" evidence="6">
    <location>
        <begin position="338"/>
        <end position="359"/>
    </location>
</feature>
<comment type="caution">
    <text evidence="8">The sequence shown here is derived from an EMBL/GenBank/DDBJ whole genome shotgun (WGS) entry which is preliminary data.</text>
</comment>
<dbReference type="AlphaFoldDB" id="A0AAD1UIG0"/>
<evidence type="ECO:0000256" key="1">
    <source>
        <dbReference type="ARBA" id="ARBA00004141"/>
    </source>
</evidence>
<keyword evidence="3 6" id="KW-1133">Transmembrane helix</keyword>
<feature type="transmembrane region" description="Helical" evidence="6">
    <location>
        <begin position="64"/>
        <end position="84"/>
    </location>
</feature>
<reference evidence="8" key="1">
    <citation type="submission" date="2023-07" db="EMBL/GenBank/DDBJ databases">
        <authorList>
            <consortium name="AG Swart"/>
            <person name="Singh M."/>
            <person name="Singh A."/>
            <person name="Seah K."/>
            <person name="Emmerich C."/>
        </authorList>
    </citation>
    <scope>NUCLEOTIDE SEQUENCE</scope>
    <source>
        <strain evidence="8">DP1</strain>
    </source>
</reference>
<dbReference type="Pfam" id="PF00892">
    <property type="entry name" value="EamA"/>
    <property type="match status" value="2"/>
</dbReference>
<dbReference type="SUPFAM" id="SSF103481">
    <property type="entry name" value="Multidrug resistance efflux transporter EmrE"/>
    <property type="match status" value="2"/>
</dbReference>
<feature type="transmembrane region" description="Helical" evidence="6">
    <location>
        <begin position="163"/>
        <end position="181"/>
    </location>
</feature>
<evidence type="ECO:0000259" key="7">
    <source>
        <dbReference type="Pfam" id="PF00892"/>
    </source>
</evidence>
<accession>A0AAD1UIG0</accession>
<organism evidence="8 9">
    <name type="scientific">Euplotes crassus</name>
    <dbReference type="NCBI Taxonomy" id="5936"/>
    <lineage>
        <taxon>Eukaryota</taxon>
        <taxon>Sar</taxon>
        <taxon>Alveolata</taxon>
        <taxon>Ciliophora</taxon>
        <taxon>Intramacronucleata</taxon>
        <taxon>Spirotrichea</taxon>
        <taxon>Hypotrichia</taxon>
        <taxon>Euplotida</taxon>
        <taxon>Euplotidae</taxon>
        <taxon>Moneuplotes</taxon>
    </lineage>
</organism>
<protein>
    <recommendedName>
        <fullName evidence="7">EamA domain-containing protein</fullName>
    </recommendedName>
</protein>
<dbReference type="GO" id="GO:0016020">
    <property type="term" value="C:membrane"/>
    <property type="evidence" value="ECO:0007669"/>
    <property type="project" value="UniProtKB-SubCell"/>
</dbReference>
<comment type="subcellular location">
    <subcellularLocation>
        <location evidence="1">Membrane</location>
        <topology evidence="1">Multi-pass membrane protein</topology>
    </subcellularLocation>
</comment>
<name>A0AAD1UIG0_EUPCR</name>
<evidence type="ECO:0000256" key="3">
    <source>
        <dbReference type="ARBA" id="ARBA00022989"/>
    </source>
</evidence>
<feature type="domain" description="EamA" evidence="7">
    <location>
        <begin position="219"/>
        <end position="354"/>
    </location>
</feature>
<feature type="transmembrane region" description="Helical" evidence="6">
    <location>
        <begin position="187"/>
        <end position="206"/>
    </location>
</feature>
<dbReference type="PANTHER" id="PTHR22911:SF6">
    <property type="entry name" value="SOLUTE CARRIER FAMILY 35 MEMBER G1"/>
    <property type="match status" value="1"/>
</dbReference>
<sequence>MSQKSAQEDQTPPGYQLLEIEDQSPPAATKNAHNVSHPSKISMSLLEPSCVVEPEGEYHYEQSYAKGVSIMLINTLIATVLHVSTKYMLTVSPEMSPLDSVSMMGYSCVPCFYLYAKYKNVNVYLFNFKPKVQLVILVRVGVGLCNNFCLWYGFQYISIGKAILIWSISPLFCAITAAIFLKEKITYQSIGLILFSIVGVYFLTLNKSDDPKVASNETFGYCLMVASAFLYALLFVLLRTMSINGVHAFVSPLYFGTGVLIQNFIIIIFFPGALHFSAYIDKVVNISALLIMMVGCVVGQYTWMTAIQYAPASKLSPIGYSENVLTILSDIVIFNYHFIMTDFLGIAIIILCLVIPLMLKSSE</sequence>
<dbReference type="Proteomes" id="UP001295684">
    <property type="component" value="Unassembled WGS sequence"/>
</dbReference>
<keyword evidence="2 6" id="KW-0812">Transmembrane</keyword>
<evidence type="ECO:0000256" key="4">
    <source>
        <dbReference type="ARBA" id="ARBA00023136"/>
    </source>
</evidence>
<proteinExistence type="predicted"/>
<feature type="transmembrane region" description="Helical" evidence="6">
    <location>
        <begin position="136"/>
        <end position="154"/>
    </location>
</feature>
<dbReference type="InterPro" id="IPR000620">
    <property type="entry name" value="EamA_dom"/>
</dbReference>
<keyword evidence="9" id="KW-1185">Reference proteome</keyword>
<evidence type="ECO:0000313" key="8">
    <source>
        <dbReference type="EMBL" id="CAI2369359.1"/>
    </source>
</evidence>
<feature type="transmembrane region" description="Helical" evidence="6">
    <location>
        <begin position="253"/>
        <end position="276"/>
    </location>
</feature>
<keyword evidence="4 6" id="KW-0472">Membrane</keyword>
<feature type="domain" description="EamA" evidence="7">
    <location>
        <begin position="66"/>
        <end position="204"/>
    </location>
</feature>
<feature type="compositionally biased region" description="Polar residues" evidence="5">
    <location>
        <begin position="1"/>
        <end position="10"/>
    </location>
</feature>
<dbReference type="EMBL" id="CAMPGE010010511">
    <property type="protein sequence ID" value="CAI2369359.1"/>
    <property type="molecule type" value="Genomic_DNA"/>
</dbReference>
<dbReference type="PANTHER" id="PTHR22911">
    <property type="entry name" value="ACYL-MALONYL CONDENSING ENZYME-RELATED"/>
    <property type="match status" value="1"/>
</dbReference>
<feature type="region of interest" description="Disordered" evidence="5">
    <location>
        <begin position="1"/>
        <end position="36"/>
    </location>
</feature>
<feature type="transmembrane region" description="Helical" evidence="6">
    <location>
        <begin position="283"/>
        <end position="303"/>
    </location>
</feature>
<gene>
    <name evidence="8" type="ORF">ECRASSUSDP1_LOCUS10658</name>
</gene>
<evidence type="ECO:0000256" key="6">
    <source>
        <dbReference type="SAM" id="Phobius"/>
    </source>
</evidence>